<accession>A0A8H6SHN4</accession>
<organism evidence="1 2">
    <name type="scientific">Mycena indigotica</name>
    <dbReference type="NCBI Taxonomy" id="2126181"/>
    <lineage>
        <taxon>Eukaryota</taxon>
        <taxon>Fungi</taxon>
        <taxon>Dikarya</taxon>
        <taxon>Basidiomycota</taxon>
        <taxon>Agaricomycotina</taxon>
        <taxon>Agaricomycetes</taxon>
        <taxon>Agaricomycetidae</taxon>
        <taxon>Agaricales</taxon>
        <taxon>Marasmiineae</taxon>
        <taxon>Mycenaceae</taxon>
        <taxon>Mycena</taxon>
    </lineage>
</organism>
<dbReference type="GeneID" id="59347189"/>
<dbReference type="InterPro" id="IPR032675">
    <property type="entry name" value="LRR_dom_sf"/>
</dbReference>
<dbReference type="Gene3D" id="3.80.10.10">
    <property type="entry name" value="Ribonuclease Inhibitor"/>
    <property type="match status" value="1"/>
</dbReference>
<gene>
    <name evidence="1" type="ORF">MIND_00799300</name>
</gene>
<evidence type="ECO:0000313" key="2">
    <source>
        <dbReference type="Proteomes" id="UP000636479"/>
    </source>
</evidence>
<dbReference type="AlphaFoldDB" id="A0A8H6SHN4"/>
<protein>
    <submittedName>
        <fullName evidence="1">F-box domain-containing protein</fullName>
    </submittedName>
</protein>
<dbReference type="Proteomes" id="UP000636479">
    <property type="component" value="Unassembled WGS sequence"/>
</dbReference>
<evidence type="ECO:0000313" key="1">
    <source>
        <dbReference type="EMBL" id="KAF7298527.1"/>
    </source>
</evidence>
<comment type="caution">
    <text evidence="1">The sequence shown here is derived from an EMBL/GenBank/DDBJ whole genome shotgun (WGS) entry which is preliminary data.</text>
</comment>
<dbReference type="EMBL" id="JACAZF010000007">
    <property type="protein sequence ID" value="KAF7298527.1"/>
    <property type="molecule type" value="Genomic_DNA"/>
</dbReference>
<dbReference type="OrthoDB" id="3365698at2759"/>
<reference evidence="1" key="1">
    <citation type="submission" date="2020-05" db="EMBL/GenBank/DDBJ databases">
        <title>Mycena genomes resolve the evolution of fungal bioluminescence.</title>
        <authorList>
            <person name="Tsai I.J."/>
        </authorList>
    </citation>
    <scope>NUCLEOTIDE SEQUENCE</scope>
    <source>
        <strain evidence="1">171206Taipei</strain>
    </source>
</reference>
<name>A0A8H6SHN4_9AGAR</name>
<dbReference type="RefSeq" id="XP_037217915.1">
    <property type="nucleotide sequence ID" value="XM_037364673.1"/>
</dbReference>
<proteinExistence type="predicted"/>
<keyword evidence="2" id="KW-1185">Reference proteome</keyword>
<sequence>MRNLSDSITIETGPHLLLSTSIVLGMETPFQEIINTNIVPSEEQCDNIRVFLARPCSILAKLDVEIERIRELLDTTVQKRDELDQFIASHTALLSPMRRIPDDILQLIFLETLPEHRNTALDAREGPLLLASVCHHWRVLAFSTPQLWSRMHLIVPLASTAVNPAIEKLDLKAAFVSELQCWLERGAIVPLNIDTHKYHERILFVHPDEVIAPVIAENATSSYLSALLAVSNRWRNVRFSCHLSLADIEALLKLTANDVPQLEHFELSSFSVPSGGNRDLQLKLLSTPSLRSIAFYGLFADIPRTVQWQNLVELHLQLDHLFDDGPLSFLSQCTSLERLSIVLPSTPTGMHPQSTFEDVVLPSLTALVLCLGPHWQANGITRPNLFDDDTITALLGAMGHIKCLSIPTLALTSDEVVAFLRMVPLLERLRLVEEPTPDDQEYAYEHHRDGRLLRHLILLRGSEVICPLLQHLEWTSINALSDDLLLQFIRSRTLPLVASYPGTAQLASFSAHFNREQLLDVSDQLADAISRGFQLDLTYLLSSGPPRSLKYSPLQGTEHDPEAIWISAQPRERFRPLAPSKYR</sequence>